<reference evidence="1" key="1">
    <citation type="submission" date="2025-08" db="UniProtKB">
        <authorList>
            <consortium name="Ensembl"/>
        </authorList>
    </citation>
    <scope>IDENTIFICATION</scope>
</reference>
<accession>A0A3Q2ZWK5</accession>
<name>A0A3Q2ZWK5_KRYMA</name>
<dbReference type="Gene3D" id="3.40.50.12700">
    <property type="match status" value="1"/>
</dbReference>
<protein>
    <recommendedName>
        <fullName evidence="3">SGNH hydrolase-type esterase domain-containing protein</fullName>
    </recommendedName>
</protein>
<proteinExistence type="predicted"/>
<dbReference type="Ensembl" id="ENSKMAT00000002736.1">
    <property type="protein sequence ID" value="ENSKMAP00000002684.1"/>
    <property type="gene ID" value="ENSKMAG00000002060.1"/>
</dbReference>
<reference evidence="1" key="2">
    <citation type="submission" date="2025-09" db="UniProtKB">
        <authorList>
            <consortium name="Ensembl"/>
        </authorList>
    </citation>
    <scope>IDENTIFICATION</scope>
</reference>
<evidence type="ECO:0000313" key="2">
    <source>
        <dbReference type="Proteomes" id="UP000264800"/>
    </source>
</evidence>
<sequence>MMETSPSHINTRMKVLCSPNDTVSDITEKILPLPTDQLNLIIHIGANDLAKQKSEILKNDFHYLLRTIKNLKMKVFISGPIPTAGRGDENYSRLNWFRSFSPHMFCQPQWWFRHKARHIVTYLKCSNRWDKQP</sequence>
<dbReference type="AlphaFoldDB" id="A0A3Q2ZWK5"/>
<dbReference type="Gene3D" id="3.40.50.12690">
    <property type="match status" value="1"/>
</dbReference>
<evidence type="ECO:0008006" key="3">
    <source>
        <dbReference type="Google" id="ProtNLM"/>
    </source>
</evidence>
<dbReference type="SUPFAM" id="SSF52266">
    <property type="entry name" value="SGNH hydrolase"/>
    <property type="match status" value="1"/>
</dbReference>
<organism evidence="1 2">
    <name type="scientific">Kryptolebias marmoratus</name>
    <name type="common">Mangrove killifish</name>
    <name type="synonym">Rivulus marmoratus</name>
    <dbReference type="NCBI Taxonomy" id="37003"/>
    <lineage>
        <taxon>Eukaryota</taxon>
        <taxon>Metazoa</taxon>
        <taxon>Chordata</taxon>
        <taxon>Craniata</taxon>
        <taxon>Vertebrata</taxon>
        <taxon>Euteleostomi</taxon>
        <taxon>Actinopterygii</taxon>
        <taxon>Neopterygii</taxon>
        <taxon>Teleostei</taxon>
        <taxon>Neoteleostei</taxon>
        <taxon>Acanthomorphata</taxon>
        <taxon>Ovalentaria</taxon>
        <taxon>Atherinomorphae</taxon>
        <taxon>Cyprinodontiformes</taxon>
        <taxon>Rivulidae</taxon>
        <taxon>Kryptolebias</taxon>
    </lineage>
</organism>
<keyword evidence="2" id="KW-1185">Reference proteome</keyword>
<dbReference type="GeneTree" id="ENSGT00770000121665"/>
<evidence type="ECO:0000313" key="1">
    <source>
        <dbReference type="Ensembl" id="ENSKMAP00000002684.1"/>
    </source>
</evidence>
<dbReference type="Proteomes" id="UP000264800">
    <property type="component" value="Unplaced"/>
</dbReference>